<reference evidence="9" key="1">
    <citation type="submission" date="2017-02" db="UniProtKB">
        <authorList>
            <consortium name="WormBaseParasite"/>
        </authorList>
    </citation>
    <scope>IDENTIFICATION</scope>
</reference>
<dbReference type="GO" id="GO:0006412">
    <property type="term" value="P:translation"/>
    <property type="evidence" value="ECO:0007669"/>
    <property type="project" value="InterPro"/>
</dbReference>
<comment type="subcellular location">
    <subcellularLocation>
        <location evidence="1">Mitochondrion</location>
    </subcellularLocation>
</comment>
<accession>A0A0N5A9S0</accession>
<dbReference type="PANTHER" id="PTHR13477:SF0">
    <property type="entry name" value="LARGE RIBOSOMAL SUBUNIT PROTEIN ML49"/>
    <property type="match status" value="1"/>
</dbReference>
<evidence type="ECO:0000256" key="2">
    <source>
        <dbReference type="ARBA" id="ARBA00005677"/>
    </source>
</evidence>
<dbReference type="PANTHER" id="PTHR13477">
    <property type="entry name" value="MITOCHONDRIAL 39S RIBOSOMAL PROTEIN L49"/>
    <property type="match status" value="1"/>
</dbReference>
<dbReference type="GO" id="GO:0003735">
    <property type="term" value="F:structural constituent of ribosome"/>
    <property type="evidence" value="ECO:0007669"/>
    <property type="project" value="InterPro"/>
</dbReference>
<dbReference type="Proteomes" id="UP000046393">
    <property type="component" value="Unplaced"/>
</dbReference>
<organism evidence="8 9">
    <name type="scientific">Syphacia muris</name>
    <dbReference type="NCBI Taxonomy" id="451379"/>
    <lineage>
        <taxon>Eukaryota</taxon>
        <taxon>Metazoa</taxon>
        <taxon>Ecdysozoa</taxon>
        <taxon>Nematoda</taxon>
        <taxon>Chromadorea</taxon>
        <taxon>Rhabditida</taxon>
        <taxon>Spirurina</taxon>
        <taxon>Oxyuridomorpha</taxon>
        <taxon>Oxyuroidea</taxon>
        <taxon>Oxyuridae</taxon>
        <taxon>Syphacia</taxon>
    </lineage>
</organism>
<name>A0A0N5A9S0_9BILA</name>
<comment type="similarity">
    <text evidence="2">Belongs to the mitochondrion-specific ribosomal protein mL49 family.</text>
</comment>
<dbReference type="GO" id="GO:0005762">
    <property type="term" value="C:mitochondrial large ribosomal subunit"/>
    <property type="evidence" value="ECO:0007669"/>
    <property type="project" value="TreeGrafter"/>
</dbReference>
<keyword evidence="8" id="KW-1185">Reference proteome</keyword>
<dbReference type="WBParaSite" id="SMUV_0000087401-mRNA-1">
    <property type="protein sequence ID" value="SMUV_0000087401-mRNA-1"/>
    <property type="gene ID" value="SMUV_0000087401"/>
</dbReference>
<evidence type="ECO:0000256" key="7">
    <source>
        <dbReference type="ARBA" id="ARBA00035545"/>
    </source>
</evidence>
<evidence type="ECO:0000256" key="6">
    <source>
        <dbReference type="ARBA" id="ARBA00035191"/>
    </source>
</evidence>
<sequence length="191" mass="22042">MLCLKRCLVLPISSGKPLKSVVNLLSTSTSSNDEPIWKDPFKIAMKKAETRTDFEEVDVNWDYIERLLPLEVIPEVPKHESYPTPSGWCPPRSDVNLPYHVSRRRDHLFPLYVSSRRDVLDEKTMDFTYVQVVKLRKISGDVFACAKDAQQFIEKEIKHPVGMNVDELKGMVTFKDVEKSLLEKFLYSCGF</sequence>
<dbReference type="STRING" id="451379.A0A0N5A9S0"/>
<dbReference type="Gene3D" id="3.30.780.10">
    <property type="entry name" value="SUI1-like domain"/>
    <property type="match status" value="1"/>
</dbReference>
<evidence type="ECO:0000256" key="4">
    <source>
        <dbReference type="ARBA" id="ARBA00023128"/>
    </source>
</evidence>
<keyword evidence="4" id="KW-0496">Mitochondrion</keyword>
<protein>
    <recommendedName>
        <fullName evidence="6">Large ribosomal subunit protein mL49</fullName>
    </recommendedName>
    <alternativeName>
        <fullName evidence="7">39S ribosomal protein L49, mitochondrial</fullName>
    </alternativeName>
</protein>
<evidence type="ECO:0000256" key="3">
    <source>
        <dbReference type="ARBA" id="ARBA00022980"/>
    </source>
</evidence>
<dbReference type="Pfam" id="PF05046">
    <property type="entry name" value="Img2"/>
    <property type="match status" value="1"/>
</dbReference>
<evidence type="ECO:0000256" key="5">
    <source>
        <dbReference type="ARBA" id="ARBA00023274"/>
    </source>
</evidence>
<evidence type="ECO:0000256" key="1">
    <source>
        <dbReference type="ARBA" id="ARBA00004173"/>
    </source>
</evidence>
<keyword evidence="5" id="KW-0687">Ribonucleoprotein</keyword>
<keyword evidence="3" id="KW-0689">Ribosomal protein</keyword>
<evidence type="ECO:0000313" key="9">
    <source>
        <dbReference type="WBParaSite" id="SMUV_0000087401-mRNA-1"/>
    </source>
</evidence>
<proteinExistence type="inferred from homology"/>
<dbReference type="AlphaFoldDB" id="A0A0N5A9S0"/>
<dbReference type="FunFam" id="3.30.780.10:FF:000009">
    <property type="entry name" value="39S ribosomal protein L49, mitochondrial"/>
    <property type="match status" value="1"/>
</dbReference>
<evidence type="ECO:0000313" key="8">
    <source>
        <dbReference type="Proteomes" id="UP000046393"/>
    </source>
</evidence>
<dbReference type="InterPro" id="IPR007740">
    <property type="entry name" value="Ribosomal_mL49"/>
</dbReference>